<protein>
    <submittedName>
        <fullName evidence="1">Uncharacterized protein</fullName>
    </submittedName>
</protein>
<accession>A0A0C9VK43</accession>
<keyword evidence="2" id="KW-1185">Reference proteome</keyword>
<dbReference type="InterPro" id="IPR036322">
    <property type="entry name" value="WD40_repeat_dom_sf"/>
</dbReference>
<feature type="non-terminal residue" evidence="1">
    <location>
        <position position="1"/>
    </location>
</feature>
<dbReference type="Proteomes" id="UP000054279">
    <property type="component" value="Unassembled WGS sequence"/>
</dbReference>
<sequence length="147" mass="16171">RTVQFTNEGRSLVITYLETSNIAMWSVNPWAKKWERSVTNISFCSGFSRISPDGLSILIDNVRNGTDAYHLRNGQYITTFHGPVTGGKVKQVAYNGDGSLVIQGSDKGIVYISDFTTTAPIQTLMHSTHGELVQAITVGCYLNPIDK</sequence>
<dbReference type="OrthoDB" id="3238562at2759"/>
<gene>
    <name evidence="1" type="ORF">M422DRAFT_176984</name>
</gene>
<dbReference type="InterPro" id="IPR015943">
    <property type="entry name" value="WD40/YVTN_repeat-like_dom_sf"/>
</dbReference>
<dbReference type="HOGENOM" id="CLU_123678_0_0_1"/>
<evidence type="ECO:0000313" key="1">
    <source>
        <dbReference type="EMBL" id="KIJ38080.1"/>
    </source>
</evidence>
<dbReference type="AlphaFoldDB" id="A0A0C9VK43"/>
<proteinExistence type="predicted"/>
<name>A0A0C9VK43_SPHS4</name>
<dbReference type="Gene3D" id="2.130.10.10">
    <property type="entry name" value="YVTN repeat-like/Quinoprotein amine dehydrogenase"/>
    <property type="match status" value="1"/>
</dbReference>
<dbReference type="SUPFAM" id="SSF50978">
    <property type="entry name" value="WD40 repeat-like"/>
    <property type="match status" value="1"/>
</dbReference>
<reference evidence="1 2" key="1">
    <citation type="submission" date="2014-06" db="EMBL/GenBank/DDBJ databases">
        <title>Evolutionary Origins and Diversification of the Mycorrhizal Mutualists.</title>
        <authorList>
            <consortium name="DOE Joint Genome Institute"/>
            <consortium name="Mycorrhizal Genomics Consortium"/>
            <person name="Kohler A."/>
            <person name="Kuo A."/>
            <person name="Nagy L.G."/>
            <person name="Floudas D."/>
            <person name="Copeland A."/>
            <person name="Barry K.W."/>
            <person name="Cichocki N."/>
            <person name="Veneault-Fourrey C."/>
            <person name="LaButti K."/>
            <person name="Lindquist E.A."/>
            <person name="Lipzen A."/>
            <person name="Lundell T."/>
            <person name="Morin E."/>
            <person name="Murat C."/>
            <person name="Riley R."/>
            <person name="Ohm R."/>
            <person name="Sun H."/>
            <person name="Tunlid A."/>
            <person name="Henrissat B."/>
            <person name="Grigoriev I.V."/>
            <person name="Hibbett D.S."/>
            <person name="Martin F."/>
        </authorList>
    </citation>
    <scope>NUCLEOTIDE SEQUENCE [LARGE SCALE GENOMIC DNA]</scope>
    <source>
        <strain evidence="1 2">SS14</strain>
    </source>
</reference>
<organism evidence="1 2">
    <name type="scientific">Sphaerobolus stellatus (strain SS14)</name>
    <dbReference type="NCBI Taxonomy" id="990650"/>
    <lineage>
        <taxon>Eukaryota</taxon>
        <taxon>Fungi</taxon>
        <taxon>Dikarya</taxon>
        <taxon>Basidiomycota</taxon>
        <taxon>Agaricomycotina</taxon>
        <taxon>Agaricomycetes</taxon>
        <taxon>Phallomycetidae</taxon>
        <taxon>Geastrales</taxon>
        <taxon>Sphaerobolaceae</taxon>
        <taxon>Sphaerobolus</taxon>
    </lineage>
</organism>
<evidence type="ECO:0000313" key="2">
    <source>
        <dbReference type="Proteomes" id="UP000054279"/>
    </source>
</evidence>
<dbReference type="EMBL" id="KN837163">
    <property type="protein sequence ID" value="KIJ38080.1"/>
    <property type="molecule type" value="Genomic_DNA"/>
</dbReference>